<evidence type="ECO:0000256" key="1">
    <source>
        <dbReference type="ARBA" id="ARBA00007572"/>
    </source>
</evidence>
<proteinExistence type="inferred from homology"/>
<dbReference type="AlphaFoldDB" id="A0A1T4YLT6"/>
<dbReference type="InterPro" id="IPR012309">
    <property type="entry name" value="DNA_ligase_ATP-dep_C"/>
</dbReference>
<evidence type="ECO:0000256" key="4">
    <source>
        <dbReference type="ARBA" id="ARBA00034003"/>
    </source>
</evidence>
<dbReference type="GO" id="GO:0006310">
    <property type="term" value="P:DNA recombination"/>
    <property type="evidence" value="ECO:0007669"/>
    <property type="project" value="InterPro"/>
</dbReference>
<comment type="similarity">
    <text evidence="1">Belongs to the ATP-dependent DNA ligase family.</text>
</comment>
<dbReference type="InterPro" id="IPR044119">
    <property type="entry name" value="Adenylation_LigC-like"/>
</dbReference>
<dbReference type="InterPro" id="IPR012310">
    <property type="entry name" value="DNA_ligase_ATP-dep_cent"/>
</dbReference>
<dbReference type="CDD" id="cd07905">
    <property type="entry name" value="Adenylation_DNA_ligase_LigC"/>
    <property type="match status" value="1"/>
</dbReference>
<dbReference type="SUPFAM" id="SSF56091">
    <property type="entry name" value="DNA ligase/mRNA capping enzyme, catalytic domain"/>
    <property type="match status" value="1"/>
</dbReference>
<dbReference type="PROSITE" id="PS50160">
    <property type="entry name" value="DNA_LIGASE_A3"/>
    <property type="match status" value="1"/>
</dbReference>
<dbReference type="Proteomes" id="UP000191040">
    <property type="component" value="Chromosome I"/>
</dbReference>
<name>A0A1T4YLT6_9ACTN</name>
<dbReference type="PROSITE" id="PS00697">
    <property type="entry name" value="DNA_LIGASE_A1"/>
    <property type="match status" value="1"/>
</dbReference>
<dbReference type="Pfam" id="PF04679">
    <property type="entry name" value="DNA_ligase_A_C"/>
    <property type="match status" value="1"/>
</dbReference>
<dbReference type="Pfam" id="PF01068">
    <property type="entry name" value="DNA_ligase_A_M"/>
    <property type="match status" value="1"/>
</dbReference>
<gene>
    <name evidence="6" type="ORF">SAMN06295964_0043</name>
</gene>
<dbReference type="GO" id="GO:0006281">
    <property type="term" value="P:DNA repair"/>
    <property type="evidence" value="ECO:0007669"/>
    <property type="project" value="InterPro"/>
</dbReference>
<dbReference type="PANTHER" id="PTHR45674">
    <property type="entry name" value="DNA LIGASE 1/3 FAMILY MEMBER"/>
    <property type="match status" value="1"/>
</dbReference>
<dbReference type="InterPro" id="IPR012340">
    <property type="entry name" value="NA-bd_OB-fold"/>
</dbReference>
<dbReference type="RefSeq" id="WP_078698280.1">
    <property type="nucleotide sequence ID" value="NZ_LT796768.1"/>
</dbReference>
<organism evidence="6 7">
    <name type="scientific">Aeromicrobium choanae</name>
    <dbReference type="NCBI Taxonomy" id="1736691"/>
    <lineage>
        <taxon>Bacteria</taxon>
        <taxon>Bacillati</taxon>
        <taxon>Actinomycetota</taxon>
        <taxon>Actinomycetes</taxon>
        <taxon>Propionibacteriales</taxon>
        <taxon>Nocardioidaceae</taxon>
        <taxon>Aeromicrobium</taxon>
    </lineage>
</organism>
<dbReference type="OrthoDB" id="9770771at2"/>
<dbReference type="InterPro" id="IPR016059">
    <property type="entry name" value="DNA_ligase_ATP-dep_CS"/>
</dbReference>
<dbReference type="GO" id="GO:0003910">
    <property type="term" value="F:DNA ligase (ATP) activity"/>
    <property type="evidence" value="ECO:0007669"/>
    <property type="project" value="UniProtKB-EC"/>
</dbReference>
<dbReference type="EC" id="6.5.1.1" evidence="2"/>
<dbReference type="GO" id="GO:0005524">
    <property type="term" value="F:ATP binding"/>
    <property type="evidence" value="ECO:0007669"/>
    <property type="project" value="InterPro"/>
</dbReference>
<dbReference type="SUPFAM" id="SSF50249">
    <property type="entry name" value="Nucleic acid-binding proteins"/>
    <property type="match status" value="1"/>
</dbReference>
<dbReference type="InterPro" id="IPR050191">
    <property type="entry name" value="ATP-dep_DNA_ligase"/>
</dbReference>
<dbReference type="Gene3D" id="2.40.50.140">
    <property type="entry name" value="Nucleic acid-binding proteins"/>
    <property type="match status" value="1"/>
</dbReference>
<evidence type="ECO:0000256" key="3">
    <source>
        <dbReference type="ARBA" id="ARBA00022598"/>
    </source>
</evidence>
<keyword evidence="7" id="KW-1185">Reference proteome</keyword>
<dbReference type="InterPro" id="IPR044117">
    <property type="entry name" value="OBF_LigC-like"/>
</dbReference>
<sequence>MDLPVMPPLAPMLAKSAKQVPHADGHLYEPKWDGFRAIVFRDGDEIEIASRSTKSLTRYFPDVVESIRQNAPGRCVLDGEIVIASDGRLSFDLLSNRIHPAESRVTMLARETPASFVAFDLLALDDRSLLDEPLSVRREALVQALSGAQPPVHVTRVTEDPEEAERWFTTFEGAGLDGVIAKRLDGAYVPNGRSMLKVKHARTADVVLAGYRLHKNSTAERPLLGSMLLGIHADDGRLQHVGVAASFTEARRAELIDELAPLELAEGESHPWDLWRDEQAQASGRLPGGQSRWTGTKDLSFVPLRPERVLEVAYEHMEGEGDQARFRHMGRFQRWRPDREPESCTYDQLEEVARYDLGDVLI</sequence>
<keyword evidence="3 6" id="KW-0436">Ligase</keyword>
<dbReference type="Gene3D" id="3.30.470.30">
    <property type="entry name" value="DNA ligase/mRNA capping enzyme"/>
    <property type="match status" value="1"/>
</dbReference>
<feature type="domain" description="ATP-dependent DNA ligase family profile" evidence="5">
    <location>
        <begin position="107"/>
        <end position="199"/>
    </location>
</feature>
<evidence type="ECO:0000313" key="6">
    <source>
        <dbReference type="EMBL" id="SKB02722.1"/>
    </source>
</evidence>
<evidence type="ECO:0000256" key="2">
    <source>
        <dbReference type="ARBA" id="ARBA00012727"/>
    </source>
</evidence>
<comment type="catalytic activity">
    <reaction evidence="4">
        <text>ATP + (deoxyribonucleotide)n-3'-hydroxyl + 5'-phospho-(deoxyribonucleotide)m = (deoxyribonucleotide)n+m + AMP + diphosphate.</text>
        <dbReference type="EC" id="6.5.1.1"/>
    </reaction>
</comment>
<dbReference type="CDD" id="cd07970">
    <property type="entry name" value="OBF_DNA_ligase_LigC"/>
    <property type="match status" value="1"/>
</dbReference>
<dbReference type="NCBIfam" id="NF006078">
    <property type="entry name" value="PRK08224.1"/>
    <property type="match status" value="1"/>
</dbReference>
<reference evidence="7" key="1">
    <citation type="submission" date="2017-02" db="EMBL/GenBank/DDBJ databases">
        <authorList>
            <person name="Varghese N."/>
            <person name="Submissions S."/>
        </authorList>
    </citation>
    <scope>NUCLEOTIDE SEQUENCE [LARGE SCALE GENOMIC DNA]</scope>
    <source>
        <strain evidence="7">9H-4</strain>
    </source>
</reference>
<dbReference type="PANTHER" id="PTHR45674:SF4">
    <property type="entry name" value="DNA LIGASE 1"/>
    <property type="match status" value="1"/>
</dbReference>
<dbReference type="STRING" id="1736691.SAMN06295964_0043"/>
<evidence type="ECO:0000313" key="7">
    <source>
        <dbReference type="Proteomes" id="UP000191040"/>
    </source>
</evidence>
<protein>
    <recommendedName>
        <fullName evidence="2">DNA ligase (ATP)</fullName>
        <ecNumber evidence="2">6.5.1.1</ecNumber>
    </recommendedName>
</protein>
<accession>A0A1T4YLT6</accession>
<evidence type="ECO:0000259" key="5">
    <source>
        <dbReference type="PROSITE" id="PS50160"/>
    </source>
</evidence>
<dbReference type="EMBL" id="LT796768">
    <property type="protein sequence ID" value="SKB02722.1"/>
    <property type="molecule type" value="Genomic_DNA"/>
</dbReference>